<proteinExistence type="predicted"/>
<reference evidence="1 2" key="1">
    <citation type="journal article" date="2017" name="G3 (Bethesda)">
        <title>The Physical Genome Mapping of Anopheles albimanus Corrected Scaffold Misassemblies and Identified Interarm Rearrangements in Genus Anopheles.</title>
        <authorList>
            <person name="Artemov G.N."/>
            <person name="Peery A.N."/>
            <person name="Jiang X."/>
            <person name="Tu Z."/>
            <person name="Stegniy V.N."/>
            <person name="Sharakhova M.V."/>
            <person name="Sharakhov I.V."/>
        </authorList>
    </citation>
    <scope>NUCLEOTIDE SEQUENCE [LARGE SCALE GENOMIC DNA]</scope>
    <source>
        <strain evidence="1 2">ALBI9_A</strain>
    </source>
</reference>
<dbReference type="EnsemblMetazoa" id="AALB014975-RA">
    <property type="protein sequence ID" value="AALB014975-PA"/>
    <property type="gene ID" value="AALB014975"/>
</dbReference>
<name>A0A182FZG0_ANOAL</name>
<sequence>MVESGLKQLFVGQPLALWRNPSFVRIQGCTKELKPRA</sequence>
<reference evidence="1" key="2">
    <citation type="submission" date="2022-08" db="UniProtKB">
        <authorList>
            <consortium name="EnsemblMetazoa"/>
        </authorList>
    </citation>
    <scope>IDENTIFICATION</scope>
    <source>
        <strain evidence="1">STECLA/ALBI9_A</strain>
    </source>
</reference>
<accession>A0A182FZG0</accession>
<dbReference type="AlphaFoldDB" id="A0A182FZG0"/>
<keyword evidence="2" id="KW-1185">Reference proteome</keyword>
<evidence type="ECO:0000313" key="1">
    <source>
        <dbReference type="EnsemblMetazoa" id="AALB014975-PA"/>
    </source>
</evidence>
<evidence type="ECO:0000313" key="2">
    <source>
        <dbReference type="Proteomes" id="UP000069272"/>
    </source>
</evidence>
<organism evidence="1 2">
    <name type="scientific">Anopheles albimanus</name>
    <name type="common">New world malaria mosquito</name>
    <dbReference type="NCBI Taxonomy" id="7167"/>
    <lineage>
        <taxon>Eukaryota</taxon>
        <taxon>Metazoa</taxon>
        <taxon>Ecdysozoa</taxon>
        <taxon>Arthropoda</taxon>
        <taxon>Hexapoda</taxon>
        <taxon>Insecta</taxon>
        <taxon>Pterygota</taxon>
        <taxon>Neoptera</taxon>
        <taxon>Endopterygota</taxon>
        <taxon>Diptera</taxon>
        <taxon>Nematocera</taxon>
        <taxon>Culicoidea</taxon>
        <taxon>Culicidae</taxon>
        <taxon>Anophelinae</taxon>
        <taxon>Anopheles</taxon>
    </lineage>
</organism>
<dbReference type="Proteomes" id="UP000069272">
    <property type="component" value="Chromosome 3R"/>
</dbReference>
<dbReference type="VEuPathDB" id="VectorBase:AALB014975"/>
<protein>
    <submittedName>
        <fullName evidence="1">Uncharacterized protein</fullName>
    </submittedName>
</protein>